<feature type="compositionally biased region" description="Basic and acidic residues" evidence="1">
    <location>
        <begin position="145"/>
        <end position="154"/>
    </location>
</feature>
<feature type="non-terminal residue" evidence="2">
    <location>
        <position position="1"/>
    </location>
</feature>
<reference evidence="2 3" key="1">
    <citation type="journal article" date="2024" name="BMC Genomics">
        <title>Genome assembly of redclaw crayfish (Cherax quadricarinatus) provides insights into its immune adaptation and hypoxia tolerance.</title>
        <authorList>
            <person name="Liu Z."/>
            <person name="Zheng J."/>
            <person name="Li H."/>
            <person name="Fang K."/>
            <person name="Wang S."/>
            <person name="He J."/>
            <person name="Zhou D."/>
            <person name="Weng S."/>
            <person name="Chi M."/>
            <person name="Gu Z."/>
            <person name="He J."/>
            <person name="Li F."/>
            <person name="Wang M."/>
        </authorList>
    </citation>
    <scope>NUCLEOTIDE SEQUENCE [LARGE SCALE GENOMIC DNA]</scope>
    <source>
        <strain evidence="2">ZL_2023a</strain>
    </source>
</reference>
<protein>
    <submittedName>
        <fullName evidence="2">Uncharacterized protein</fullName>
    </submittedName>
</protein>
<dbReference type="Proteomes" id="UP001445076">
    <property type="component" value="Unassembled WGS sequence"/>
</dbReference>
<feature type="compositionally biased region" description="Low complexity" evidence="1">
    <location>
        <begin position="164"/>
        <end position="177"/>
    </location>
</feature>
<sequence>VTCRQSLITDVPLGYVTLQPRRSCLKTSQNTSLQRSHSAHNYTPSSTHNISPHPFMEMQTDICCQNSDCSSTQLQGPQPHRIVYGSAHEFPIYYARSRAIGKGCTRHNSISGKIGYGNAPYQDPTLSTVTPDICKVEPSSTKRVGWKENLHDSPGRGTMASRGSTDTSTSSTTSTVTLGPTRFSQHYGR</sequence>
<keyword evidence="3" id="KW-1185">Reference proteome</keyword>
<comment type="caution">
    <text evidence="2">The sequence shown here is derived from an EMBL/GenBank/DDBJ whole genome shotgun (WGS) entry which is preliminary data.</text>
</comment>
<dbReference type="AlphaFoldDB" id="A0AAW0XEM3"/>
<gene>
    <name evidence="2" type="ORF">OTU49_001782</name>
</gene>
<evidence type="ECO:0000313" key="2">
    <source>
        <dbReference type="EMBL" id="KAK8742297.1"/>
    </source>
</evidence>
<feature type="non-terminal residue" evidence="2">
    <location>
        <position position="189"/>
    </location>
</feature>
<dbReference type="EMBL" id="JARKIK010000028">
    <property type="protein sequence ID" value="KAK8742297.1"/>
    <property type="molecule type" value="Genomic_DNA"/>
</dbReference>
<proteinExistence type="predicted"/>
<evidence type="ECO:0000256" key="1">
    <source>
        <dbReference type="SAM" id="MobiDB-lite"/>
    </source>
</evidence>
<name>A0AAW0XEM3_CHEQU</name>
<feature type="region of interest" description="Disordered" evidence="1">
    <location>
        <begin position="26"/>
        <end position="49"/>
    </location>
</feature>
<organism evidence="2 3">
    <name type="scientific">Cherax quadricarinatus</name>
    <name type="common">Australian red claw crayfish</name>
    <dbReference type="NCBI Taxonomy" id="27406"/>
    <lineage>
        <taxon>Eukaryota</taxon>
        <taxon>Metazoa</taxon>
        <taxon>Ecdysozoa</taxon>
        <taxon>Arthropoda</taxon>
        <taxon>Crustacea</taxon>
        <taxon>Multicrustacea</taxon>
        <taxon>Malacostraca</taxon>
        <taxon>Eumalacostraca</taxon>
        <taxon>Eucarida</taxon>
        <taxon>Decapoda</taxon>
        <taxon>Pleocyemata</taxon>
        <taxon>Astacidea</taxon>
        <taxon>Parastacoidea</taxon>
        <taxon>Parastacidae</taxon>
        <taxon>Cherax</taxon>
    </lineage>
</organism>
<accession>A0AAW0XEM3</accession>
<evidence type="ECO:0000313" key="3">
    <source>
        <dbReference type="Proteomes" id="UP001445076"/>
    </source>
</evidence>
<feature type="region of interest" description="Disordered" evidence="1">
    <location>
        <begin position="144"/>
        <end position="189"/>
    </location>
</feature>